<dbReference type="GO" id="GO:0017136">
    <property type="term" value="F:histone deacetylase activity, NAD-dependent"/>
    <property type="evidence" value="ECO:0007669"/>
    <property type="project" value="TreeGrafter"/>
</dbReference>
<evidence type="ECO:0000313" key="7">
    <source>
        <dbReference type="Proteomes" id="UP000051006"/>
    </source>
</evidence>
<evidence type="ECO:0000259" key="5">
    <source>
        <dbReference type="PROSITE" id="PS50305"/>
    </source>
</evidence>
<evidence type="ECO:0000256" key="3">
    <source>
        <dbReference type="ARBA" id="ARBA00023027"/>
    </source>
</evidence>
<evidence type="ECO:0000256" key="4">
    <source>
        <dbReference type="PROSITE-ProRule" id="PRU00236"/>
    </source>
</evidence>
<dbReference type="InterPro" id="IPR026590">
    <property type="entry name" value="Ssirtuin_cat_dom"/>
</dbReference>
<organism evidence="6 7">
    <name type="scientific">Companilactobacillus kimchiensis</name>
    <dbReference type="NCBI Taxonomy" id="993692"/>
    <lineage>
        <taxon>Bacteria</taxon>
        <taxon>Bacillati</taxon>
        <taxon>Bacillota</taxon>
        <taxon>Bacilli</taxon>
        <taxon>Lactobacillales</taxon>
        <taxon>Lactobacillaceae</taxon>
        <taxon>Companilactobacillus</taxon>
    </lineage>
</organism>
<accession>A0A0R2LGS8</accession>
<keyword evidence="2" id="KW-0808">Transferase</keyword>
<sequence length="218" mass="24620">MLKRANNAYVITGAGISTSADIPDLEHLSSSIDISSETALKNDPQQYYAEFHKLFIDPVFENGPTDSHRFLAKLEEDDLIKGIVTTNIDFLHELAGSKNVADIWSNLNRNHYLKCGRIFPIETLKSAVPTCPICGGLLIPDPVYRHIGIDENAYLRANQWMKQADLVITIGSNGYYDNIPNDINVININPKRNHFDQRAQLTIHSKSDLVFDQIYDYL</sequence>
<reference evidence="6 7" key="1">
    <citation type="journal article" date="2015" name="Genome Announc.">
        <title>Expanding the biotechnology potential of lactobacilli through comparative genomics of 213 strains and associated genera.</title>
        <authorList>
            <person name="Sun Z."/>
            <person name="Harris H.M."/>
            <person name="McCann A."/>
            <person name="Guo C."/>
            <person name="Argimon S."/>
            <person name="Zhang W."/>
            <person name="Yang X."/>
            <person name="Jeffery I.B."/>
            <person name="Cooney J.C."/>
            <person name="Kagawa T.F."/>
            <person name="Liu W."/>
            <person name="Song Y."/>
            <person name="Salvetti E."/>
            <person name="Wrobel A."/>
            <person name="Rasinkangas P."/>
            <person name="Parkhill J."/>
            <person name="Rea M.C."/>
            <person name="O'Sullivan O."/>
            <person name="Ritari J."/>
            <person name="Douillard F.P."/>
            <person name="Paul Ross R."/>
            <person name="Yang R."/>
            <person name="Briner A.E."/>
            <person name="Felis G.E."/>
            <person name="de Vos W.M."/>
            <person name="Barrangou R."/>
            <person name="Klaenhammer T.R."/>
            <person name="Caufield P.W."/>
            <person name="Cui Y."/>
            <person name="Zhang H."/>
            <person name="O'Toole P.W."/>
        </authorList>
    </citation>
    <scope>NUCLEOTIDE SEQUENCE [LARGE SCALE GENOMIC DNA]</scope>
    <source>
        <strain evidence="6 7">DSM 24716</strain>
    </source>
</reference>
<dbReference type="PANTHER" id="PTHR11085">
    <property type="entry name" value="NAD-DEPENDENT PROTEIN DEACYLASE SIRTUIN-5, MITOCHONDRIAL-RELATED"/>
    <property type="match status" value="1"/>
</dbReference>
<dbReference type="InterPro" id="IPR050134">
    <property type="entry name" value="NAD-dep_sirtuin_deacylases"/>
</dbReference>
<dbReference type="InterPro" id="IPR003000">
    <property type="entry name" value="Sirtuin"/>
</dbReference>
<dbReference type="PROSITE" id="PS50305">
    <property type="entry name" value="SIRTUIN"/>
    <property type="match status" value="1"/>
</dbReference>
<dbReference type="Pfam" id="PF02146">
    <property type="entry name" value="SIR2"/>
    <property type="match status" value="1"/>
</dbReference>
<proteinExistence type="predicted"/>
<comment type="caution">
    <text evidence="6">The sequence shown here is derived from an EMBL/GenBank/DDBJ whole genome shotgun (WGS) entry which is preliminary data.</text>
</comment>
<dbReference type="EC" id="2.3.1.286" evidence="1"/>
<dbReference type="Proteomes" id="UP000051006">
    <property type="component" value="Unassembled WGS sequence"/>
</dbReference>
<evidence type="ECO:0000313" key="6">
    <source>
        <dbReference type="EMBL" id="KRN97991.1"/>
    </source>
</evidence>
<gene>
    <name evidence="6" type="ORF">IV57_GL001334</name>
</gene>
<dbReference type="PANTHER" id="PTHR11085:SF10">
    <property type="entry name" value="NAD-DEPENDENT PROTEIN DEACYLASE SIRTUIN-5, MITOCHONDRIAL-RELATED"/>
    <property type="match status" value="1"/>
</dbReference>
<dbReference type="Gene3D" id="3.40.50.1220">
    <property type="entry name" value="TPP-binding domain"/>
    <property type="match status" value="1"/>
</dbReference>
<dbReference type="SUPFAM" id="SSF52467">
    <property type="entry name" value="DHS-like NAD/FAD-binding domain"/>
    <property type="match status" value="1"/>
</dbReference>
<dbReference type="EMBL" id="JQCF01000027">
    <property type="protein sequence ID" value="KRN97991.1"/>
    <property type="molecule type" value="Genomic_DNA"/>
</dbReference>
<dbReference type="Gene3D" id="3.30.1600.10">
    <property type="entry name" value="SIR2/SIRT2 'Small Domain"/>
    <property type="match status" value="1"/>
</dbReference>
<dbReference type="InterPro" id="IPR029035">
    <property type="entry name" value="DHS-like_NAD/FAD-binding_dom"/>
</dbReference>
<keyword evidence="3" id="KW-0520">NAD</keyword>
<dbReference type="STRING" id="993692.IV57_GL001334"/>
<keyword evidence="7" id="KW-1185">Reference proteome</keyword>
<evidence type="ECO:0000256" key="2">
    <source>
        <dbReference type="ARBA" id="ARBA00022679"/>
    </source>
</evidence>
<feature type="domain" description="Deacetylase sirtuin-type" evidence="5">
    <location>
        <begin position="1"/>
        <end position="218"/>
    </location>
</feature>
<dbReference type="PATRIC" id="fig|993692.3.peg.1354"/>
<dbReference type="AlphaFoldDB" id="A0A0R2LGS8"/>
<name>A0A0R2LGS8_9LACO</name>
<protein>
    <recommendedName>
        <fullName evidence="1">protein acetyllysine N-acetyltransferase</fullName>
        <ecNumber evidence="1">2.3.1.286</ecNumber>
    </recommendedName>
</protein>
<comment type="caution">
    <text evidence="4">Lacks conserved residue(s) required for the propagation of feature annotation.</text>
</comment>
<dbReference type="GO" id="GO:0070403">
    <property type="term" value="F:NAD+ binding"/>
    <property type="evidence" value="ECO:0007669"/>
    <property type="project" value="InterPro"/>
</dbReference>
<dbReference type="InterPro" id="IPR026591">
    <property type="entry name" value="Sirtuin_cat_small_dom_sf"/>
</dbReference>
<evidence type="ECO:0000256" key="1">
    <source>
        <dbReference type="ARBA" id="ARBA00012928"/>
    </source>
</evidence>